<evidence type="ECO:0000313" key="3">
    <source>
        <dbReference type="RefSeq" id="XP_016496519.1"/>
    </source>
</evidence>
<dbReference type="RefSeq" id="XP_016496519.1">
    <property type="nucleotide sequence ID" value="XM_016641033.1"/>
</dbReference>
<dbReference type="STRING" id="4097.A0A1S4C6G8"/>
<dbReference type="OrthoDB" id="1906673at2759"/>
<reference evidence="2" key="1">
    <citation type="journal article" date="2014" name="Nat. Commun.">
        <title>The tobacco genome sequence and its comparison with those of tomato and potato.</title>
        <authorList>
            <person name="Sierro N."/>
            <person name="Battey J.N."/>
            <person name="Ouadi S."/>
            <person name="Bakaher N."/>
            <person name="Bovet L."/>
            <person name="Willig A."/>
            <person name="Goepfert S."/>
            <person name="Peitsch M.C."/>
            <person name="Ivanov N.V."/>
        </authorList>
    </citation>
    <scope>NUCLEOTIDE SEQUENCE [LARGE SCALE GENOMIC DNA]</scope>
</reference>
<dbReference type="PANTHER" id="PTHR38390:SF2">
    <property type="entry name" value="OS01G0103900 PROTEIN"/>
    <property type="match status" value="1"/>
</dbReference>
<accession>A0A1S4C6G8</accession>
<dbReference type="RefSeq" id="XP_016496519.1">
    <property type="nucleotide sequence ID" value="XM_016641033.2"/>
</dbReference>
<dbReference type="KEGG" id="nta:107815455"/>
<name>A0A1S4C6G8_TOBAC</name>
<feature type="compositionally biased region" description="Low complexity" evidence="1">
    <location>
        <begin position="605"/>
        <end position="617"/>
    </location>
</feature>
<dbReference type="PANTHER" id="PTHR38390">
    <property type="entry name" value="OS01G0103900 PROTEIN"/>
    <property type="match status" value="1"/>
</dbReference>
<dbReference type="Proteomes" id="UP000790787">
    <property type="component" value="Chromosome 6"/>
</dbReference>
<organism evidence="2 3">
    <name type="scientific">Nicotiana tabacum</name>
    <name type="common">Common tobacco</name>
    <dbReference type="NCBI Taxonomy" id="4097"/>
    <lineage>
        <taxon>Eukaryota</taxon>
        <taxon>Viridiplantae</taxon>
        <taxon>Streptophyta</taxon>
        <taxon>Embryophyta</taxon>
        <taxon>Tracheophyta</taxon>
        <taxon>Spermatophyta</taxon>
        <taxon>Magnoliopsida</taxon>
        <taxon>eudicotyledons</taxon>
        <taxon>Gunneridae</taxon>
        <taxon>Pentapetalae</taxon>
        <taxon>asterids</taxon>
        <taxon>lamiids</taxon>
        <taxon>Solanales</taxon>
        <taxon>Solanaceae</taxon>
        <taxon>Nicotianoideae</taxon>
        <taxon>Nicotianeae</taxon>
        <taxon>Nicotiana</taxon>
    </lineage>
</organism>
<evidence type="ECO:0000313" key="2">
    <source>
        <dbReference type="Proteomes" id="UP000790787"/>
    </source>
</evidence>
<dbReference type="OMA" id="CITNPHR"/>
<keyword evidence="2" id="KW-1185">Reference proteome</keyword>
<protein>
    <submittedName>
        <fullName evidence="3">Uncharacterized protein LOC107815455 isoform X1</fullName>
    </submittedName>
    <submittedName>
        <fullName evidence="3">Uncharacterized protein isoform X1</fullName>
    </submittedName>
</protein>
<feature type="region of interest" description="Disordered" evidence="1">
    <location>
        <begin position="563"/>
        <end position="617"/>
    </location>
</feature>
<sequence length="648" mass="72041">MVMLCFVLDLRSLSAPLLRDLKQSMLQLANFYAISSPSSSTDSSRSKPLLDRIGLCYVFKNRISRTDELKIAYSARGNFNLRDFHHAVNNLPSDAFLPDFNSSGALCISDLKLCSILNDKVLYSWGGHNKDITRKVILISSCIFESLDSATKKALMDAADNCVSIEFIFLEQNSSHLADTLGSINKFLKQIGDLENCAFQNYIPDAHALSGLVKKWFQELKEAMEEQLQARFVFKSNLLGSTNQISCNLCTSFNQIIDELVPCKSCRCHGIPFDNSKMIRTGKSSCPVTGVELGALDLVESSVKIGEHTILYMPSFQCSRDLQKVPLPINFDVIERTNLRSLDEGIILGTSYIVTPALFELDDTDKSELNAKLFQVLCGVLHSLDQGLVCSSKCNVETAKQTSFLCYYILLPSEKGVMILRYFQRLAGSEEALPVPDISNITCTPVTEDIKNSLQASLLKIELRNYDPVQHERGFHQRLNLLVKESLQFGAIPAKAKEPVTATNIAQQDPMIEDLSDQANNLLVIGDNVLDSKTTDGKIGTRITEEWEQLVVLEIPKMSSPTCISKPKLDKEVSSPPKTTGKLDDKTSRILERLEVPKQLQRKATSPTVSSSSVKTPLIPFGRGITDAKAIVSSQPIKPNFQRLKRKR</sequence>
<reference evidence="3" key="2">
    <citation type="submission" date="2025-08" db="UniProtKB">
        <authorList>
            <consortium name="RefSeq"/>
        </authorList>
    </citation>
    <scope>IDENTIFICATION</scope>
    <source>
        <tissue evidence="3">Leaf</tissue>
    </source>
</reference>
<proteinExistence type="predicted"/>
<dbReference type="PaxDb" id="4097-A0A1S4C6G8"/>
<feature type="compositionally biased region" description="Basic and acidic residues" evidence="1">
    <location>
        <begin position="581"/>
        <end position="596"/>
    </location>
</feature>
<dbReference type="AlphaFoldDB" id="A0A1S4C6G8"/>
<dbReference type="GeneID" id="107815455"/>
<gene>
    <name evidence="3" type="primary">LOC107815455</name>
</gene>
<evidence type="ECO:0000256" key="1">
    <source>
        <dbReference type="SAM" id="MobiDB-lite"/>
    </source>
</evidence>